<sequence length="79" mass="9535">MPWQGREPERLPRLSADALARQGQHTHSALHDWYRTPHRHEELAVNGRSAMSDGMTEREREREREREMARRRTEERSKM</sequence>
<comment type="caution">
    <text evidence="2">The sequence shown here is derived from an EMBL/GenBank/DDBJ whole genome shotgun (WGS) entry which is preliminary data.</text>
</comment>
<evidence type="ECO:0000256" key="1">
    <source>
        <dbReference type="SAM" id="MobiDB-lite"/>
    </source>
</evidence>
<organism evidence="2 3">
    <name type="scientific">Imshaugia aleurites</name>
    <dbReference type="NCBI Taxonomy" id="172621"/>
    <lineage>
        <taxon>Eukaryota</taxon>
        <taxon>Fungi</taxon>
        <taxon>Dikarya</taxon>
        <taxon>Ascomycota</taxon>
        <taxon>Pezizomycotina</taxon>
        <taxon>Lecanoromycetes</taxon>
        <taxon>OSLEUM clade</taxon>
        <taxon>Lecanoromycetidae</taxon>
        <taxon>Lecanorales</taxon>
        <taxon>Lecanorineae</taxon>
        <taxon>Parmeliaceae</taxon>
        <taxon>Imshaugia</taxon>
    </lineage>
</organism>
<proteinExistence type="predicted"/>
<reference evidence="2" key="1">
    <citation type="submission" date="2021-03" db="EMBL/GenBank/DDBJ databases">
        <authorList>
            <person name="Tagirdzhanova G."/>
        </authorList>
    </citation>
    <scope>NUCLEOTIDE SEQUENCE</scope>
</reference>
<dbReference type="AlphaFoldDB" id="A0A8H3GCF2"/>
<dbReference type="OrthoDB" id="10386055at2759"/>
<feature type="compositionally biased region" description="Basic and acidic residues" evidence="1">
    <location>
        <begin position="55"/>
        <end position="79"/>
    </location>
</feature>
<dbReference type="Proteomes" id="UP000664534">
    <property type="component" value="Unassembled WGS sequence"/>
</dbReference>
<protein>
    <submittedName>
        <fullName evidence="2">Uncharacterized protein</fullName>
    </submittedName>
</protein>
<gene>
    <name evidence="2" type="ORF">IMSHALPRED_011141</name>
</gene>
<feature type="region of interest" description="Disordered" evidence="1">
    <location>
        <begin position="45"/>
        <end position="79"/>
    </location>
</feature>
<name>A0A8H3GCF2_9LECA</name>
<evidence type="ECO:0000313" key="2">
    <source>
        <dbReference type="EMBL" id="CAF9937446.1"/>
    </source>
</evidence>
<dbReference type="EMBL" id="CAJPDT010000099">
    <property type="protein sequence ID" value="CAF9937446.1"/>
    <property type="molecule type" value="Genomic_DNA"/>
</dbReference>
<keyword evidence="3" id="KW-1185">Reference proteome</keyword>
<accession>A0A8H3GCF2</accession>
<evidence type="ECO:0000313" key="3">
    <source>
        <dbReference type="Proteomes" id="UP000664534"/>
    </source>
</evidence>